<dbReference type="Proteomes" id="UP001732780">
    <property type="component" value="Chromosome 21"/>
</dbReference>
<keyword evidence="1" id="KW-1185">Reference proteome</keyword>
<dbReference type="RefSeq" id="XP_074206072.1">
    <property type="nucleotide sequence ID" value="XM_074349971.1"/>
</dbReference>
<protein>
    <submittedName>
        <fullName evidence="2">Tetratricopeptide repeat protein 24</fullName>
    </submittedName>
</protein>
<proteinExistence type="predicted"/>
<evidence type="ECO:0000313" key="1">
    <source>
        <dbReference type="Proteomes" id="UP001732780"/>
    </source>
</evidence>
<sequence length="555" mass="60080">MHSTQQAFSKSCPANAEKETRDNPILRACAFNLEAAYVETGDPARGLELLLRAQPQKKAQGRCHGDQRFNVALAYQALGNLPQALAWYHKALACPLGRLYNDLGLGYSQLQLFPLAAEAFLQALPLCRGPGEEATVLRNLGMAHNALGNYQKAQEFHQKAADLHGAVGQWWEQGQSFGSLAFALSQLGDHKAARDNYLHALQAVRDTGDMKGQWQACEGLRAAAARLGQHDQALKYYEEALAQCQVRPSIPESNTSLLSPPAAIPSLADMPAFPPPFIHSSMVMSRADVLRDVALGCSYVVICPGDTEPYLGGVENFKSLTAVPKRATRWEQCPKEVPLCAPLFLAPPPTQALSTAACLSNCLLPSHGDFSGNRLPQELKLYFNIYYVCYLSSKRVPGSRQGPPSSRYPSQGGKGHRSAAQAPVTVVNYSPSLASSQPRFAKHLPCTLHIQLVMNVSLSIPGPGPRAHLPLGEQGPLRMENPGILVPKGPQANSSVNNPHPGLEARGVPCLLHSLSSLPLGKPLSASFRSPKQPGETPSRNHQRRHTKSGFCMIM</sequence>
<accession>A0AC58P7Q9</accession>
<reference evidence="2" key="1">
    <citation type="submission" date="2025-08" db="UniProtKB">
        <authorList>
            <consortium name="RefSeq"/>
        </authorList>
    </citation>
    <scope>IDENTIFICATION</scope>
    <source>
        <tissue evidence="2">Blood</tissue>
    </source>
</reference>
<gene>
    <name evidence="2" type="primary">TTC24</name>
</gene>
<evidence type="ECO:0000313" key="2">
    <source>
        <dbReference type="RefSeq" id="XP_074206072.1"/>
    </source>
</evidence>
<organism evidence="1 2">
    <name type="scientific">Camelus bactrianus</name>
    <name type="common">Bactrian camel</name>
    <dbReference type="NCBI Taxonomy" id="9837"/>
    <lineage>
        <taxon>Eukaryota</taxon>
        <taxon>Metazoa</taxon>
        <taxon>Chordata</taxon>
        <taxon>Craniata</taxon>
        <taxon>Vertebrata</taxon>
        <taxon>Euteleostomi</taxon>
        <taxon>Mammalia</taxon>
        <taxon>Eutheria</taxon>
        <taxon>Laurasiatheria</taxon>
        <taxon>Artiodactyla</taxon>
        <taxon>Tylopoda</taxon>
        <taxon>Camelidae</taxon>
        <taxon>Camelus</taxon>
    </lineage>
</organism>
<name>A0AC58P7Q9_CAMBA</name>